<sequence length="210" mass="24673">MSTNDREIAVEASNFIKELEVERVMKSFKLNPFDVLDLPFNATENDVKKQYRKKSLLIHPDKFKHERGVEAFDWLKKAEQSLSNKEPREDIDRIVLYARRGLLAQFEPPLPPTTTDDDPMLPTDWRSQILQEVRMILIDEEVARRRAIKNTLANEGLEAQKKEEEIAKRKRKIEDDKAWEDNRDARVNDWRKFSKKPSKKKSKNGLDVLG</sequence>
<dbReference type="InterPro" id="IPR036869">
    <property type="entry name" value="J_dom_sf"/>
</dbReference>
<dbReference type="PROSITE" id="PS50076">
    <property type="entry name" value="DNAJ_2"/>
    <property type="match status" value="1"/>
</dbReference>
<dbReference type="PRINTS" id="PR00625">
    <property type="entry name" value="JDOMAIN"/>
</dbReference>
<evidence type="ECO:0000259" key="2">
    <source>
        <dbReference type="PROSITE" id="PS50076"/>
    </source>
</evidence>
<accession>A0A0F7SGV0</accession>
<proteinExistence type="predicted"/>
<dbReference type="PANTHER" id="PTHR46620:SF1">
    <property type="entry name" value="J DOMAIN-CONTAINING PROTEIN SPF31"/>
    <property type="match status" value="1"/>
</dbReference>
<evidence type="ECO:0000313" key="3">
    <source>
        <dbReference type="EMBL" id="CDZ96559.1"/>
    </source>
</evidence>
<dbReference type="CDD" id="cd06257">
    <property type="entry name" value="DnaJ"/>
    <property type="match status" value="1"/>
</dbReference>
<feature type="compositionally biased region" description="Basic residues" evidence="1">
    <location>
        <begin position="193"/>
        <end position="203"/>
    </location>
</feature>
<protein>
    <submittedName>
        <fullName evidence="3">Predicted molecular chaperone (DnaJ superfamily)</fullName>
    </submittedName>
</protein>
<dbReference type="SMART" id="SM00271">
    <property type="entry name" value="DnaJ"/>
    <property type="match status" value="1"/>
</dbReference>
<evidence type="ECO:0000256" key="1">
    <source>
        <dbReference type="SAM" id="MobiDB-lite"/>
    </source>
</evidence>
<dbReference type="AlphaFoldDB" id="A0A0F7SGV0"/>
<reference evidence="3" key="1">
    <citation type="submission" date="2014-08" db="EMBL/GenBank/DDBJ databases">
        <authorList>
            <person name="Sharma Rahul"/>
            <person name="Thines Marco"/>
        </authorList>
    </citation>
    <scope>NUCLEOTIDE SEQUENCE</scope>
</reference>
<dbReference type="SUPFAM" id="SSF46565">
    <property type="entry name" value="Chaperone J-domain"/>
    <property type="match status" value="1"/>
</dbReference>
<dbReference type="Gene3D" id="1.10.287.110">
    <property type="entry name" value="DnaJ domain"/>
    <property type="match status" value="1"/>
</dbReference>
<organism evidence="3">
    <name type="scientific">Phaffia rhodozyma</name>
    <name type="common">Yeast</name>
    <name type="synonym">Xanthophyllomyces dendrorhous</name>
    <dbReference type="NCBI Taxonomy" id="264483"/>
    <lineage>
        <taxon>Eukaryota</taxon>
        <taxon>Fungi</taxon>
        <taxon>Dikarya</taxon>
        <taxon>Basidiomycota</taxon>
        <taxon>Agaricomycotina</taxon>
        <taxon>Tremellomycetes</taxon>
        <taxon>Cystofilobasidiales</taxon>
        <taxon>Mrakiaceae</taxon>
        <taxon>Phaffia</taxon>
    </lineage>
</organism>
<feature type="domain" description="J" evidence="2">
    <location>
        <begin position="31"/>
        <end position="95"/>
    </location>
</feature>
<dbReference type="InterPro" id="IPR001623">
    <property type="entry name" value="DnaJ_domain"/>
</dbReference>
<dbReference type="PANTHER" id="PTHR46620">
    <property type="entry name" value="J DOMAIN-CONTAINING PROTEIN SPF31"/>
    <property type="match status" value="1"/>
</dbReference>
<name>A0A0F7SGV0_PHARH</name>
<feature type="region of interest" description="Disordered" evidence="1">
    <location>
        <begin position="189"/>
        <end position="210"/>
    </location>
</feature>
<dbReference type="EMBL" id="LN483144">
    <property type="protein sequence ID" value="CDZ96559.1"/>
    <property type="molecule type" value="Genomic_DNA"/>
</dbReference>
<dbReference type="Pfam" id="PF00226">
    <property type="entry name" value="DnaJ"/>
    <property type="match status" value="1"/>
</dbReference>